<dbReference type="Proteomes" id="UP000076577">
    <property type="component" value="Unassembled WGS sequence"/>
</dbReference>
<keyword evidence="3" id="KW-1185">Reference proteome</keyword>
<dbReference type="Pfam" id="PF04230">
    <property type="entry name" value="PS_pyruv_trans"/>
    <property type="match status" value="1"/>
</dbReference>
<evidence type="ECO:0000313" key="2">
    <source>
        <dbReference type="EMBL" id="KZL15864.1"/>
    </source>
</evidence>
<dbReference type="InterPro" id="IPR007345">
    <property type="entry name" value="Polysacch_pyruvyl_Trfase"/>
</dbReference>
<evidence type="ECO:0000259" key="1">
    <source>
        <dbReference type="Pfam" id="PF04230"/>
    </source>
</evidence>
<protein>
    <submittedName>
        <fullName evidence="2">Polysaccharide pyruvyl transferase</fullName>
    </submittedName>
</protein>
<accession>A0A165W2E2</accession>
<proteinExistence type="predicted"/>
<dbReference type="PATRIC" id="fig|989403.3.peg.3785"/>
<comment type="caution">
    <text evidence="2">The sequence shown here is derived from an EMBL/GenBank/DDBJ whole genome shotgun (WGS) entry which is preliminary data.</text>
</comment>
<evidence type="ECO:0000313" key="3">
    <source>
        <dbReference type="Proteomes" id="UP000076577"/>
    </source>
</evidence>
<sequence>MELRTFYWQGRIIPKWKHSLKKIRRRNPSGFFTIGNCGDIFNRELIKHLYGKDIAINNLNEGKNRLLLVGSISHTLQDGDWLCGTGTKFEEVPARKNDVILKGLRGPICYEMFKKAGYDLSNLEFLYDPGLLISELIPNALITEAKPSGAIFIPHYRERFNLLPLPKEIRFCDIDCTPRSLAEQILGAELVYASSLHGIIFAHALGRPAVFVQPQTIEPELKFRDYYASVGLPFQKPIADIGEANLIRDEKVPYDINFRPGDIKFPKVDELIKSGVITK</sequence>
<keyword evidence="2" id="KW-0808">Transferase</keyword>
<dbReference type="GO" id="GO:0016740">
    <property type="term" value="F:transferase activity"/>
    <property type="evidence" value="ECO:0007669"/>
    <property type="project" value="UniProtKB-KW"/>
</dbReference>
<dbReference type="EMBL" id="LMCB01000057">
    <property type="protein sequence ID" value="KZL15864.1"/>
    <property type="molecule type" value="Genomic_DNA"/>
</dbReference>
<dbReference type="RefSeq" id="WP_068008820.1">
    <property type="nucleotide sequence ID" value="NZ_FOFM01000031.1"/>
</dbReference>
<dbReference type="AlphaFoldDB" id="A0A165W2E2"/>
<dbReference type="STRING" id="989403.SAMN05421798_1311"/>
<gene>
    <name evidence="2" type="ORF">PsAD2_03509</name>
</gene>
<organism evidence="2 3">
    <name type="scientific">Pseudovibrio axinellae</name>
    <dbReference type="NCBI Taxonomy" id="989403"/>
    <lineage>
        <taxon>Bacteria</taxon>
        <taxon>Pseudomonadati</taxon>
        <taxon>Pseudomonadota</taxon>
        <taxon>Alphaproteobacteria</taxon>
        <taxon>Hyphomicrobiales</taxon>
        <taxon>Stappiaceae</taxon>
        <taxon>Pseudovibrio</taxon>
    </lineage>
</organism>
<name>A0A165W2E2_9HYPH</name>
<dbReference type="OrthoDB" id="9803627at2"/>
<feature type="domain" description="Polysaccharide pyruvyl transferase" evidence="1">
    <location>
        <begin position="104"/>
        <end position="212"/>
    </location>
</feature>
<reference evidence="2 3" key="1">
    <citation type="journal article" date="2016" name="Front. Microbiol.">
        <title>Comparative Genomic Analysis Reveals a Diverse Repertoire of Genes Involved in Prokaryote-Eukaryote Interactions within the Pseudovibrio Genus.</title>
        <authorList>
            <person name="Romano S."/>
            <person name="Fernandez-Guerra A."/>
            <person name="Reen F.J."/>
            <person name="Glockner F.O."/>
            <person name="Crowley S.P."/>
            <person name="O'Sullivan O."/>
            <person name="Cotter P.D."/>
            <person name="Adams C."/>
            <person name="Dobson A.D."/>
            <person name="O'Gara F."/>
        </authorList>
    </citation>
    <scope>NUCLEOTIDE SEQUENCE [LARGE SCALE GENOMIC DNA]</scope>
    <source>
        <strain evidence="2 3">Ad2</strain>
    </source>
</reference>